<reference evidence="4" key="2">
    <citation type="submission" date="2018-11" db="EMBL/GenBank/DDBJ databases">
        <title>Shewanella sp. R106.</title>
        <authorList>
            <person name="Hwang Y.J."/>
            <person name="Hwang C.Y."/>
        </authorList>
    </citation>
    <scope>NUCLEOTIDE SEQUENCE [LARGE SCALE GENOMIC DNA]</scope>
    <source>
        <strain evidence="4">R106</strain>
    </source>
</reference>
<dbReference type="OrthoDB" id="9814331at2"/>
<dbReference type="AlphaFoldDB" id="A0A3N4E330"/>
<organism evidence="2 4">
    <name type="scientific">Shewanella psychromarinicola</name>
    <dbReference type="NCBI Taxonomy" id="2487742"/>
    <lineage>
        <taxon>Bacteria</taxon>
        <taxon>Pseudomonadati</taxon>
        <taxon>Pseudomonadota</taxon>
        <taxon>Gammaproteobacteria</taxon>
        <taxon>Alteromonadales</taxon>
        <taxon>Shewanellaceae</taxon>
        <taxon>Shewanella</taxon>
    </lineage>
</organism>
<evidence type="ECO:0000313" key="2">
    <source>
        <dbReference type="EMBL" id="RPA31208.1"/>
    </source>
</evidence>
<sequence length="140" mass="16058">MSTDDLYKQLESARRFVWSLSVKNDDPAEQLIVFGGDCHQTPARILIEDIDNESFVRLWPKEIKAPLKNIDYEALMLEPGDGAVSKQSLLAKTSLDPLQPRHQYSYFPLQYAVMICEQHSRLPGNITFQDNLLHILLTKD</sequence>
<proteinExistence type="predicted"/>
<dbReference type="Proteomes" id="UP000273778">
    <property type="component" value="Chromosome"/>
</dbReference>
<dbReference type="Proteomes" id="UP000278855">
    <property type="component" value="Unassembled WGS sequence"/>
</dbReference>
<evidence type="ECO:0000313" key="1">
    <source>
        <dbReference type="EMBL" id="AZG35474.1"/>
    </source>
</evidence>
<protein>
    <submittedName>
        <fullName evidence="2">Uncharacterized protein</fullName>
    </submittedName>
</protein>
<evidence type="ECO:0000313" key="4">
    <source>
        <dbReference type="Proteomes" id="UP000278855"/>
    </source>
</evidence>
<accession>A0A3N4E330</accession>
<dbReference type="RefSeq" id="WP_124013340.1">
    <property type="nucleotide sequence ID" value="NZ_CP034073.1"/>
</dbReference>
<reference evidence="1 3" key="1">
    <citation type="submission" date="2018-11" db="EMBL/GenBank/DDBJ databases">
        <title>Shewanella sp. M2.</title>
        <authorList>
            <person name="Hwang Y.J."/>
            <person name="Hwang C.Y."/>
        </authorList>
    </citation>
    <scope>NUCLEOTIDE SEQUENCE [LARGE SCALE GENOMIC DNA]</scope>
    <source>
        <strain evidence="1 3">M2</strain>
    </source>
</reference>
<dbReference type="EMBL" id="RKKB01000006">
    <property type="protein sequence ID" value="RPA31208.1"/>
    <property type="molecule type" value="Genomic_DNA"/>
</dbReference>
<name>A0A3N4E330_9GAMM</name>
<dbReference type="KEGG" id="spsr:EGC80_11505"/>
<gene>
    <name evidence="2" type="ORF">EGC77_14750</name>
    <name evidence="1" type="ORF">EGC80_11505</name>
</gene>
<evidence type="ECO:0000313" key="3">
    <source>
        <dbReference type="Proteomes" id="UP000273778"/>
    </source>
</evidence>
<dbReference type="EMBL" id="CP034073">
    <property type="protein sequence ID" value="AZG35474.1"/>
    <property type="molecule type" value="Genomic_DNA"/>
</dbReference>
<reference evidence="2" key="3">
    <citation type="submission" date="2018-11" db="EMBL/GenBank/DDBJ databases">
        <authorList>
            <person name="Hwang Y.J."/>
            <person name="Hwang C.Y."/>
        </authorList>
    </citation>
    <scope>NUCLEOTIDE SEQUENCE</scope>
    <source>
        <strain evidence="2">R106</strain>
    </source>
</reference>
<keyword evidence="3" id="KW-1185">Reference proteome</keyword>